<dbReference type="PRINTS" id="PR00326">
    <property type="entry name" value="GTP1OBG"/>
</dbReference>
<evidence type="ECO:0000256" key="5">
    <source>
        <dbReference type="ARBA" id="ARBA00023134"/>
    </source>
</evidence>
<keyword evidence="6" id="KW-0804">Transcription</keyword>
<dbReference type="InterPro" id="IPR031167">
    <property type="entry name" value="G_OBG"/>
</dbReference>
<evidence type="ECO:0000259" key="8">
    <source>
        <dbReference type="PROSITE" id="PS51032"/>
    </source>
</evidence>
<dbReference type="Gene3D" id="2.70.210.12">
    <property type="entry name" value="GTP1/OBG domain"/>
    <property type="match status" value="1"/>
</dbReference>
<evidence type="ECO:0000256" key="2">
    <source>
        <dbReference type="ARBA" id="ARBA00022741"/>
    </source>
</evidence>
<dbReference type="PANTHER" id="PTHR11702">
    <property type="entry name" value="DEVELOPMENTALLY REGULATED GTP-BINDING PROTEIN-RELATED"/>
    <property type="match status" value="1"/>
</dbReference>
<dbReference type="PRINTS" id="PR00367">
    <property type="entry name" value="ETHRSPELEMNT"/>
</dbReference>
<dbReference type="GO" id="GO:0005525">
    <property type="term" value="F:GTP binding"/>
    <property type="evidence" value="ECO:0007669"/>
    <property type="project" value="UniProtKB-KW"/>
</dbReference>
<dbReference type="SUPFAM" id="SSF54171">
    <property type="entry name" value="DNA-binding domain"/>
    <property type="match status" value="1"/>
</dbReference>
<dbReference type="OrthoDB" id="550883at2759"/>
<dbReference type="SMART" id="SM00380">
    <property type="entry name" value="AP2"/>
    <property type="match status" value="1"/>
</dbReference>
<dbReference type="GO" id="GO:0042254">
    <property type="term" value="P:ribosome biogenesis"/>
    <property type="evidence" value="ECO:0007669"/>
    <property type="project" value="UniProtKB-UniRule"/>
</dbReference>
<dbReference type="InterPro" id="IPR001471">
    <property type="entry name" value="AP2/ERF_dom"/>
</dbReference>
<dbReference type="CDD" id="cd01898">
    <property type="entry name" value="Obg"/>
    <property type="match status" value="1"/>
</dbReference>
<dbReference type="PROSITE" id="PS00905">
    <property type="entry name" value="GTP1_OBG"/>
    <property type="match status" value="1"/>
</dbReference>
<dbReference type="InterPro" id="IPR036726">
    <property type="entry name" value="GTP1_OBG_dom_sf"/>
</dbReference>
<dbReference type="PROSITE" id="PS51710">
    <property type="entry name" value="G_OBG"/>
    <property type="match status" value="1"/>
</dbReference>
<feature type="domain" description="OBG-type G" evidence="9">
    <location>
        <begin position="105"/>
        <end position="214"/>
    </location>
</feature>
<evidence type="ECO:0000256" key="4">
    <source>
        <dbReference type="ARBA" id="ARBA00023125"/>
    </source>
</evidence>
<evidence type="ECO:0000313" key="11">
    <source>
        <dbReference type="EMBL" id="KAJ6684821.1"/>
    </source>
</evidence>
<dbReference type="Pfam" id="PF01018">
    <property type="entry name" value="GTP1_OBG"/>
    <property type="match status" value="1"/>
</dbReference>
<evidence type="ECO:0000259" key="10">
    <source>
        <dbReference type="PROSITE" id="PS51883"/>
    </source>
</evidence>
<dbReference type="InterPro" id="IPR016177">
    <property type="entry name" value="DNA-bd_dom_sf"/>
</dbReference>
<gene>
    <name evidence="11" type="ORF">OIU79_015015</name>
</gene>
<dbReference type="AlphaFoldDB" id="A0A9Q0PAQ9"/>
<evidence type="ECO:0000256" key="1">
    <source>
        <dbReference type="ARBA" id="ARBA00004123"/>
    </source>
</evidence>
<dbReference type="CDD" id="cd00018">
    <property type="entry name" value="AP2"/>
    <property type="match status" value="1"/>
</dbReference>
<dbReference type="InterPro" id="IPR027417">
    <property type="entry name" value="P-loop_NTPase"/>
</dbReference>
<comment type="subcellular location">
    <subcellularLocation>
        <location evidence="1">Nucleus</location>
    </subcellularLocation>
</comment>
<evidence type="ECO:0000259" key="9">
    <source>
        <dbReference type="PROSITE" id="PS51710"/>
    </source>
</evidence>
<dbReference type="GO" id="GO:0003677">
    <property type="term" value="F:DNA binding"/>
    <property type="evidence" value="ECO:0007669"/>
    <property type="project" value="UniProtKB-KW"/>
</dbReference>
<accession>A0A9Q0PAQ9</accession>
<dbReference type="FunFam" id="3.30.730.10:FF:000001">
    <property type="entry name" value="Ethylene-responsive transcription factor 2"/>
    <property type="match status" value="1"/>
</dbReference>
<organism evidence="11 12">
    <name type="scientific">Salix purpurea</name>
    <name type="common">Purple osier willow</name>
    <dbReference type="NCBI Taxonomy" id="77065"/>
    <lineage>
        <taxon>Eukaryota</taxon>
        <taxon>Viridiplantae</taxon>
        <taxon>Streptophyta</taxon>
        <taxon>Embryophyta</taxon>
        <taxon>Tracheophyta</taxon>
        <taxon>Spermatophyta</taxon>
        <taxon>Magnoliopsida</taxon>
        <taxon>eudicotyledons</taxon>
        <taxon>Gunneridae</taxon>
        <taxon>Pentapetalae</taxon>
        <taxon>rosids</taxon>
        <taxon>fabids</taxon>
        <taxon>Malpighiales</taxon>
        <taxon>Salicaceae</taxon>
        <taxon>Saliceae</taxon>
        <taxon>Salix</taxon>
    </lineage>
</organism>
<dbReference type="SUPFAM" id="SSF82051">
    <property type="entry name" value="Obg GTP-binding protein N-terminal domain"/>
    <property type="match status" value="1"/>
</dbReference>
<dbReference type="Proteomes" id="UP001151532">
    <property type="component" value="Chromosome 2"/>
</dbReference>
<dbReference type="InterPro" id="IPR045086">
    <property type="entry name" value="OBG_GTPase"/>
</dbReference>
<dbReference type="InterPro" id="IPR006073">
    <property type="entry name" value="GTP-bd"/>
</dbReference>
<evidence type="ECO:0000256" key="7">
    <source>
        <dbReference type="ARBA" id="ARBA00023242"/>
    </source>
</evidence>
<feature type="domain" description="Obg" evidence="10">
    <location>
        <begin position="1"/>
        <end position="104"/>
    </location>
</feature>
<dbReference type="GO" id="GO:0003700">
    <property type="term" value="F:DNA-binding transcription factor activity"/>
    <property type="evidence" value="ECO:0007669"/>
    <property type="project" value="InterPro"/>
</dbReference>
<keyword evidence="12" id="KW-1185">Reference proteome</keyword>
<dbReference type="Pfam" id="PF00847">
    <property type="entry name" value="AP2"/>
    <property type="match status" value="1"/>
</dbReference>
<dbReference type="GO" id="GO:0003924">
    <property type="term" value="F:GTPase activity"/>
    <property type="evidence" value="ECO:0007669"/>
    <property type="project" value="InterPro"/>
</dbReference>
<feature type="domain" description="AP2/ERF" evidence="8">
    <location>
        <begin position="293"/>
        <end position="350"/>
    </location>
</feature>
<dbReference type="EMBL" id="JAPFFK010000019">
    <property type="protein sequence ID" value="KAJ6684821.1"/>
    <property type="molecule type" value="Genomic_DNA"/>
</dbReference>
<keyword evidence="2" id="KW-0547">Nucleotide-binding</keyword>
<dbReference type="PROSITE" id="PS51883">
    <property type="entry name" value="OBG"/>
    <property type="match status" value="1"/>
</dbReference>
<dbReference type="GO" id="GO:0005739">
    <property type="term" value="C:mitochondrion"/>
    <property type="evidence" value="ECO:0007669"/>
    <property type="project" value="TreeGrafter"/>
</dbReference>
<dbReference type="InterPro" id="IPR006074">
    <property type="entry name" value="GTP1-OBG_CS"/>
</dbReference>
<dbReference type="GO" id="GO:0005634">
    <property type="term" value="C:nucleus"/>
    <property type="evidence" value="ECO:0007669"/>
    <property type="project" value="UniProtKB-SubCell"/>
</dbReference>
<dbReference type="InterPro" id="IPR006169">
    <property type="entry name" value="GTP1_OBG_dom"/>
</dbReference>
<dbReference type="PROSITE" id="PS51032">
    <property type="entry name" value="AP2_ERF"/>
    <property type="match status" value="1"/>
</dbReference>
<evidence type="ECO:0000256" key="6">
    <source>
        <dbReference type="ARBA" id="ARBA00023163"/>
    </source>
</evidence>
<protein>
    <submittedName>
        <fullName evidence="11">DEVELOPMENTALLY REGULATED GTP-BINDING PROTEIN-RELATED</fullName>
    </submittedName>
</protein>
<proteinExistence type="predicted"/>
<sequence length="493" mass="53922">MGVLTSQLHNGFSAPTLRIPVPVGIGTVVKRKRGMLLADLAQPGDEILVARGGQGGISLIEAPEHRKKILMTLTTNVMKDDSDKVLILGQSGEEVSLELILRVFADVGLVGLPNAGKSTLLAAIKLAKPDIADYPFTTLMPNLGRLNGDPALGAGIYSSEATLADLPGLIEGAHLGKGLGHNFLRHLRRTHVLVHVVDAAAEDPVNDYRTVKEERNHRVNEMLKEIRAALRKCRDSHETLEPTSCRSRAAKLQNCNSMLKFSQSWICNSCSVLSPSWNLNAKYQQSVENALCTYKGVRQRTWGKWVAEIRGSNHGARLWLGTFDTSHEAAMAYDAAARKLYGPEAKLNLSELQVDNSQFPASPANSQVIQMTHQSSHLIHNSGPTSTCSSNIPSMESNEAKPILYSHDPIMSFSNGSVYSNGMEAENDSRFGRSRDKIKEFLSNVNVNMTFDDSIWAEAALSINFPVMDDPGIFASNLMEGSGWDTLQTPWCM</sequence>
<comment type="caution">
    <text evidence="11">The sequence shown here is derived from an EMBL/GenBank/DDBJ whole genome shotgun (WGS) entry which is preliminary data.</text>
</comment>
<dbReference type="Gene3D" id="3.40.50.300">
    <property type="entry name" value="P-loop containing nucleotide triphosphate hydrolases"/>
    <property type="match status" value="1"/>
</dbReference>
<dbReference type="PANTHER" id="PTHR11702:SF39">
    <property type="entry name" value="GTP-BINDING PROTEIN OBGC2-RELATED"/>
    <property type="match status" value="1"/>
</dbReference>
<evidence type="ECO:0000313" key="12">
    <source>
        <dbReference type="Proteomes" id="UP001151532"/>
    </source>
</evidence>
<dbReference type="SUPFAM" id="SSF52540">
    <property type="entry name" value="P-loop containing nucleoside triphosphate hydrolases"/>
    <property type="match status" value="1"/>
</dbReference>
<keyword evidence="5" id="KW-0342">GTP-binding</keyword>
<keyword evidence="7" id="KW-0539">Nucleus</keyword>
<reference evidence="11" key="1">
    <citation type="submission" date="2022-11" db="EMBL/GenBank/DDBJ databases">
        <authorList>
            <person name="Hyden B.L."/>
            <person name="Feng K."/>
            <person name="Yates T."/>
            <person name="Jawdy S."/>
            <person name="Smart L.B."/>
            <person name="Muchero W."/>
        </authorList>
    </citation>
    <scope>NUCLEOTIDE SEQUENCE</scope>
    <source>
        <tissue evidence="11">Shoot tip</tissue>
    </source>
</reference>
<dbReference type="Pfam" id="PF01926">
    <property type="entry name" value="MMR_HSR1"/>
    <property type="match status" value="1"/>
</dbReference>
<dbReference type="InterPro" id="IPR036955">
    <property type="entry name" value="AP2/ERF_dom_sf"/>
</dbReference>
<keyword evidence="3" id="KW-0805">Transcription regulation</keyword>
<keyword evidence="4" id="KW-0238">DNA-binding</keyword>
<evidence type="ECO:0000256" key="3">
    <source>
        <dbReference type="ARBA" id="ARBA00023015"/>
    </source>
</evidence>
<name>A0A9Q0PAQ9_SALPP</name>
<reference evidence="11" key="2">
    <citation type="journal article" date="2023" name="Int. J. Mol. Sci.">
        <title>De Novo Assembly and Annotation of 11 Diverse Shrub Willow (Salix) Genomes Reveals Novel Gene Organization in Sex-Linked Regions.</title>
        <authorList>
            <person name="Hyden B."/>
            <person name="Feng K."/>
            <person name="Yates T.B."/>
            <person name="Jawdy S."/>
            <person name="Cereghino C."/>
            <person name="Smart L.B."/>
            <person name="Muchero W."/>
        </authorList>
    </citation>
    <scope>NUCLEOTIDE SEQUENCE</scope>
    <source>
        <tissue evidence="11">Shoot tip</tissue>
    </source>
</reference>
<dbReference type="Gene3D" id="3.30.730.10">
    <property type="entry name" value="AP2/ERF domain"/>
    <property type="match status" value="1"/>
</dbReference>